<gene>
    <name evidence="1" type="ORF">NEOLEDRAFT_1176884</name>
</gene>
<keyword evidence="2" id="KW-1185">Reference proteome</keyword>
<evidence type="ECO:0000313" key="2">
    <source>
        <dbReference type="Proteomes" id="UP000076761"/>
    </source>
</evidence>
<dbReference type="EMBL" id="KV425563">
    <property type="protein sequence ID" value="KZT27086.1"/>
    <property type="molecule type" value="Genomic_DNA"/>
</dbReference>
<reference evidence="1 2" key="1">
    <citation type="journal article" date="2016" name="Mol. Biol. Evol.">
        <title>Comparative Genomics of Early-Diverging Mushroom-Forming Fungi Provides Insights into the Origins of Lignocellulose Decay Capabilities.</title>
        <authorList>
            <person name="Nagy L.G."/>
            <person name="Riley R."/>
            <person name="Tritt A."/>
            <person name="Adam C."/>
            <person name="Daum C."/>
            <person name="Floudas D."/>
            <person name="Sun H."/>
            <person name="Yadav J.S."/>
            <person name="Pangilinan J."/>
            <person name="Larsson K.H."/>
            <person name="Matsuura K."/>
            <person name="Barry K."/>
            <person name="Labutti K."/>
            <person name="Kuo R."/>
            <person name="Ohm R.A."/>
            <person name="Bhattacharya S.S."/>
            <person name="Shirouzu T."/>
            <person name="Yoshinaga Y."/>
            <person name="Martin F.M."/>
            <person name="Grigoriev I.V."/>
            <person name="Hibbett D.S."/>
        </authorList>
    </citation>
    <scope>NUCLEOTIDE SEQUENCE [LARGE SCALE GENOMIC DNA]</scope>
    <source>
        <strain evidence="1 2">HHB14362 ss-1</strain>
    </source>
</reference>
<dbReference type="AlphaFoldDB" id="A0A165TRW3"/>
<dbReference type="Proteomes" id="UP000076761">
    <property type="component" value="Unassembled WGS sequence"/>
</dbReference>
<dbReference type="OrthoDB" id="24630at2759"/>
<evidence type="ECO:0000313" key="1">
    <source>
        <dbReference type="EMBL" id="KZT27086.1"/>
    </source>
</evidence>
<protein>
    <submittedName>
        <fullName evidence="1">Uncharacterized protein</fullName>
    </submittedName>
</protein>
<accession>A0A165TRW3</accession>
<organism evidence="1 2">
    <name type="scientific">Neolentinus lepideus HHB14362 ss-1</name>
    <dbReference type="NCBI Taxonomy" id="1314782"/>
    <lineage>
        <taxon>Eukaryota</taxon>
        <taxon>Fungi</taxon>
        <taxon>Dikarya</taxon>
        <taxon>Basidiomycota</taxon>
        <taxon>Agaricomycotina</taxon>
        <taxon>Agaricomycetes</taxon>
        <taxon>Gloeophyllales</taxon>
        <taxon>Gloeophyllaceae</taxon>
        <taxon>Neolentinus</taxon>
    </lineage>
</organism>
<dbReference type="InParanoid" id="A0A165TRW3"/>
<name>A0A165TRW3_9AGAM</name>
<sequence length="76" mass="7748">MTKAKQPLADLIAADGDILSEETAASTATGAGANDEDEDSIDLTGLEEVNLLDGLTTGVQPSRGKGLAVFTFLQPA</sequence>
<proteinExistence type="predicted"/>